<dbReference type="Proteomes" id="UP000683000">
    <property type="component" value="Unassembled WGS sequence"/>
</dbReference>
<dbReference type="Gene3D" id="1.25.40.10">
    <property type="entry name" value="Tetratricopeptide repeat domain"/>
    <property type="match status" value="1"/>
</dbReference>
<gene>
    <name evidence="3" type="ORF">JVT61DRAFT_6168</name>
</gene>
<dbReference type="InterPro" id="IPR011990">
    <property type="entry name" value="TPR-like_helical_dom_sf"/>
</dbReference>
<dbReference type="PANTHER" id="PTHR10622:SF10">
    <property type="entry name" value="HET DOMAIN-CONTAINING PROTEIN"/>
    <property type="match status" value="1"/>
</dbReference>
<feature type="domain" description="Heterokaryon incompatibility" evidence="2">
    <location>
        <begin position="357"/>
        <end position="446"/>
    </location>
</feature>
<dbReference type="AlphaFoldDB" id="A0A8I2YKC2"/>
<evidence type="ECO:0000256" key="1">
    <source>
        <dbReference type="SAM" id="MobiDB-lite"/>
    </source>
</evidence>
<accession>A0A8I2YKC2</accession>
<evidence type="ECO:0000259" key="2">
    <source>
        <dbReference type="Pfam" id="PF06985"/>
    </source>
</evidence>
<organism evidence="3 4">
    <name type="scientific">Boletus reticuloceps</name>
    <dbReference type="NCBI Taxonomy" id="495285"/>
    <lineage>
        <taxon>Eukaryota</taxon>
        <taxon>Fungi</taxon>
        <taxon>Dikarya</taxon>
        <taxon>Basidiomycota</taxon>
        <taxon>Agaricomycotina</taxon>
        <taxon>Agaricomycetes</taxon>
        <taxon>Agaricomycetidae</taxon>
        <taxon>Boletales</taxon>
        <taxon>Boletineae</taxon>
        <taxon>Boletaceae</taxon>
        <taxon>Boletoideae</taxon>
        <taxon>Boletus</taxon>
    </lineage>
</organism>
<dbReference type="SUPFAM" id="SSF48452">
    <property type="entry name" value="TPR-like"/>
    <property type="match status" value="1"/>
</dbReference>
<evidence type="ECO:0000313" key="4">
    <source>
        <dbReference type="Proteomes" id="UP000683000"/>
    </source>
</evidence>
<dbReference type="Pfam" id="PF06985">
    <property type="entry name" value="HET"/>
    <property type="match status" value="1"/>
</dbReference>
<dbReference type="PANTHER" id="PTHR10622">
    <property type="entry name" value="HET DOMAIN-CONTAINING PROTEIN"/>
    <property type="match status" value="1"/>
</dbReference>
<protein>
    <recommendedName>
        <fullName evidence="2">Heterokaryon incompatibility domain-containing protein</fullName>
    </recommendedName>
</protein>
<dbReference type="EMBL" id="JAGFBS010000021">
    <property type="protein sequence ID" value="KAG6373526.1"/>
    <property type="molecule type" value="Genomic_DNA"/>
</dbReference>
<reference evidence="3" key="1">
    <citation type="submission" date="2021-03" db="EMBL/GenBank/DDBJ databases">
        <title>Evolutionary innovations through gain and loss of genes in the ectomycorrhizal Boletales.</title>
        <authorList>
            <person name="Wu G."/>
            <person name="Miyauchi S."/>
            <person name="Morin E."/>
            <person name="Yang Z.-L."/>
            <person name="Xu J."/>
            <person name="Martin F.M."/>
        </authorList>
    </citation>
    <scope>NUCLEOTIDE SEQUENCE</scope>
    <source>
        <strain evidence="3">BR01</strain>
    </source>
</reference>
<comment type="caution">
    <text evidence="3">The sequence shown here is derived from an EMBL/GenBank/DDBJ whole genome shotgun (WGS) entry which is preliminary data.</text>
</comment>
<keyword evidence="4" id="KW-1185">Reference proteome</keyword>
<sequence>MFHATINSQTSTPLLRVWVKATLANGEWKDTLVAAANLKLPRPTIYRAVCERLEMVDRITDAVECFHEMTSESGGEVYMTGPMTEWVCDFTQRRLSANDNATSKTPLLREWAKARLTRDSWKDTILSAVGFTVSRVEVYRVICERLEMIDRIADGVECFHEMISELGAATIKLHDEHMDWALDFGQRAPEKLECLGDKALDNQRYDDAITLYSIALSLISSSPQAVLIKRSKAWLATGSWKQALEDANQVVVLDPSSPWGYEMKHAALHKGGEYDNAADALEMMLRRMEECSSTKVTGTSLHRAHERRFAKLSNGLSTIRHASTFESLSVFKELVSSTMTRIDYVRIKREVRQYFRYVMLSHNWEDNEPLFQQVVHIAVYDLEKSPTHDKLQTFCKIVLDAGFNWAWSDTCCVDKSDNFVLQEALVAMFRWYQGSAMVIVFLRGVRPSSPRGALARSIWNTRAWTLQEDLDLPNHKESPEIISEMEQATGVSTQQLMVLHPGFSSIREKLRLASTRSTTRVEDAAYSLLGIFSAVGIPAIYGEGEASLGRLLANVLTRSGDASILAWTGESSPVFHGPEMSHLPPPIPNSESECIVTGLPTPSFDLDTALRLYDRLNELPTPRFAESRMTLPSIAFQLPPLSASRTGSGRVYHVGTHAFGRVEIRTRHNLSRANSLHLIHPWSDTLLEHENSAFVEDDEETSGEGIHDEGSDENSSSLPPIRIVPMDRETGARRLAARLRQPFGALLLTLEPTGRRAGELRQTA</sequence>
<dbReference type="InterPro" id="IPR010730">
    <property type="entry name" value="HET"/>
</dbReference>
<proteinExistence type="predicted"/>
<evidence type="ECO:0000313" key="3">
    <source>
        <dbReference type="EMBL" id="KAG6373526.1"/>
    </source>
</evidence>
<dbReference type="OrthoDB" id="2654851at2759"/>
<feature type="region of interest" description="Disordered" evidence="1">
    <location>
        <begin position="695"/>
        <end position="722"/>
    </location>
</feature>
<name>A0A8I2YKC2_9AGAM</name>